<protein>
    <submittedName>
        <fullName evidence="1">Uncharacterized protein</fullName>
    </submittedName>
</protein>
<name>A0A1G7JX54_9BRAD</name>
<sequence length="57" mass="6949">MPRRKYRALERECHRQAAITGHKETRGELKKMEREYKVLADWLEARRRANQQPPTEE</sequence>
<dbReference type="AlphaFoldDB" id="A0A1G7JX54"/>
<organism evidence="1 2">
    <name type="scientific">Bradyrhizobium brasilense</name>
    <dbReference type="NCBI Taxonomy" id="1419277"/>
    <lineage>
        <taxon>Bacteria</taxon>
        <taxon>Pseudomonadati</taxon>
        <taxon>Pseudomonadota</taxon>
        <taxon>Alphaproteobacteria</taxon>
        <taxon>Hyphomicrobiales</taxon>
        <taxon>Nitrobacteraceae</taxon>
        <taxon>Bradyrhizobium</taxon>
    </lineage>
</organism>
<accession>A0A1G7JX54</accession>
<proteinExistence type="predicted"/>
<evidence type="ECO:0000313" key="1">
    <source>
        <dbReference type="EMBL" id="SDF29405.1"/>
    </source>
</evidence>
<reference evidence="1 2" key="1">
    <citation type="submission" date="2016-10" db="EMBL/GenBank/DDBJ databases">
        <authorList>
            <person name="de Groot N.N."/>
        </authorList>
    </citation>
    <scope>NUCLEOTIDE SEQUENCE [LARGE SCALE GENOMIC DNA]</scope>
    <source>
        <strain evidence="1 2">R5</strain>
    </source>
</reference>
<dbReference type="Proteomes" id="UP000199245">
    <property type="component" value="Unassembled WGS sequence"/>
</dbReference>
<dbReference type="EMBL" id="FMZW01000050">
    <property type="protein sequence ID" value="SDF29405.1"/>
    <property type="molecule type" value="Genomic_DNA"/>
</dbReference>
<gene>
    <name evidence="1" type="ORF">SAMN05216337_105041</name>
</gene>
<evidence type="ECO:0000313" key="2">
    <source>
        <dbReference type="Proteomes" id="UP000199245"/>
    </source>
</evidence>